<keyword evidence="4" id="KW-1185">Reference proteome</keyword>
<proteinExistence type="predicted"/>
<sequence length="386" mass="43429">MDTEFLPTYEKAIHSNTATLPVDGTSPLGGTQTLRNHEQPPKYTLIDGYLRENYRKSKKNPCLALLGWILSIFVFISYLIVVLGCVTKPLKNLYFVHFDIEHASYVKGVRRYGYGYAAEDKSKLPLNEVDTSSATVSEFAAIKKYDLSSEEVTERLSSRTTPSPSKAIPFSRDSVSNPSSLLPTRIPYLETYMGYFGPLDDNATYVSGKDLFLDQSYFAGVWVWGRENYGFYESTYLPLEPGLNISQKMNEYTSTSHLNMVGLNYLPDEFPQRSTVLHWNKVFKALQPLSAVSLFATFIFLFLSFQVVPTKFTLAVSLVSLCIALAFNVLYTVVSTSFASNLSKAFCFKEVPVKRGTTSIILLWVSFAVQVIVSVLRISIFLTNDR</sequence>
<dbReference type="HOGENOM" id="CLU_715923_0_0_1"/>
<dbReference type="EMBL" id="CH408156">
    <property type="protein sequence ID" value="EDK37124.2"/>
    <property type="molecule type" value="Genomic_DNA"/>
</dbReference>
<dbReference type="GeneID" id="5127444"/>
<evidence type="ECO:0000313" key="3">
    <source>
        <dbReference type="EMBL" id="EDK37124.2"/>
    </source>
</evidence>
<gene>
    <name evidence="3" type="ORF">PGUG_01222</name>
</gene>
<evidence type="ECO:0000313" key="4">
    <source>
        <dbReference type="Proteomes" id="UP000001997"/>
    </source>
</evidence>
<evidence type="ECO:0000256" key="1">
    <source>
        <dbReference type="SAM" id="MobiDB-lite"/>
    </source>
</evidence>
<accession>A5DD71</accession>
<evidence type="ECO:0000256" key="2">
    <source>
        <dbReference type="SAM" id="Phobius"/>
    </source>
</evidence>
<dbReference type="OrthoDB" id="10428112at2759"/>
<dbReference type="AlphaFoldDB" id="A5DD71"/>
<organism evidence="3 4">
    <name type="scientific">Meyerozyma guilliermondii (strain ATCC 6260 / CBS 566 / DSM 6381 / JCM 1539 / NBRC 10279 / NRRL Y-324)</name>
    <name type="common">Yeast</name>
    <name type="synonym">Candida guilliermondii</name>
    <dbReference type="NCBI Taxonomy" id="294746"/>
    <lineage>
        <taxon>Eukaryota</taxon>
        <taxon>Fungi</taxon>
        <taxon>Dikarya</taxon>
        <taxon>Ascomycota</taxon>
        <taxon>Saccharomycotina</taxon>
        <taxon>Pichiomycetes</taxon>
        <taxon>Debaryomycetaceae</taxon>
        <taxon>Meyerozyma</taxon>
    </lineage>
</organism>
<reference evidence="3 4" key="1">
    <citation type="journal article" date="2009" name="Nature">
        <title>Evolution of pathogenicity and sexual reproduction in eight Candida genomes.</title>
        <authorList>
            <person name="Butler G."/>
            <person name="Rasmussen M.D."/>
            <person name="Lin M.F."/>
            <person name="Santos M.A."/>
            <person name="Sakthikumar S."/>
            <person name="Munro C.A."/>
            <person name="Rheinbay E."/>
            <person name="Grabherr M."/>
            <person name="Forche A."/>
            <person name="Reedy J.L."/>
            <person name="Agrafioti I."/>
            <person name="Arnaud M.B."/>
            <person name="Bates S."/>
            <person name="Brown A.J."/>
            <person name="Brunke S."/>
            <person name="Costanzo M.C."/>
            <person name="Fitzpatrick D.A."/>
            <person name="de Groot P.W."/>
            <person name="Harris D."/>
            <person name="Hoyer L.L."/>
            <person name="Hube B."/>
            <person name="Klis F.M."/>
            <person name="Kodira C."/>
            <person name="Lennard N."/>
            <person name="Logue M.E."/>
            <person name="Martin R."/>
            <person name="Neiman A.M."/>
            <person name="Nikolaou E."/>
            <person name="Quail M.A."/>
            <person name="Quinn J."/>
            <person name="Santos M.C."/>
            <person name="Schmitzberger F.F."/>
            <person name="Sherlock G."/>
            <person name="Shah P."/>
            <person name="Silverstein K.A."/>
            <person name="Skrzypek M.S."/>
            <person name="Soll D."/>
            <person name="Staggs R."/>
            <person name="Stansfield I."/>
            <person name="Stumpf M.P."/>
            <person name="Sudbery P.E."/>
            <person name="Srikantha T."/>
            <person name="Zeng Q."/>
            <person name="Berman J."/>
            <person name="Berriman M."/>
            <person name="Heitman J."/>
            <person name="Gow N.A."/>
            <person name="Lorenz M.C."/>
            <person name="Birren B.W."/>
            <person name="Kellis M."/>
            <person name="Cuomo C.A."/>
        </authorList>
    </citation>
    <scope>NUCLEOTIDE SEQUENCE [LARGE SCALE GENOMIC DNA]</scope>
    <source>
        <strain evidence="4">ATCC 6260 / CBS 566 / DSM 6381 / JCM 1539 / NBRC 10279 / NRRL Y-324</strain>
    </source>
</reference>
<feature type="region of interest" description="Disordered" evidence="1">
    <location>
        <begin position="153"/>
        <end position="172"/>
    </location>
</feature>
<keyword evidence="2" id="KW-0472">Membrane</keyword>
<dbReference type="Proteomes" id="UP000001997">
    <property type="component" value="Unassembled WGS sequence"/>
</dbReference>
<keyword evidence="2" id="KW-1133">Transmembrane helix</keyword>
<dbReference type="KEGG" id="pgu:PGUG_01222"/>
<feature type="transmembrane region" description="Helical" evidence="2">
    <location>
        <begin position="314"/>
        <end position="339"/>
    </location>
</feature>
<dbReference type="InParanoid" id="A5DD71"/>
<name>A5DD71_PICGU</name>
<feature type="transmembrane region" description="Helical" evidence="2">
    <location>
        <begin position="360"/>
        <end position="382"/>
    </location>
</feature>
<dbReference type="RefSeq" id="XP_001485551.2">
    <property type="nucleotide sequence ID" value="XM_001485501.1"/>
</dbReference>
<feature type="transmembrane region" description="Helical" evidence="2">
    <location>
        <begin position="289"/>
        <end position="308"/>
    </location>
</feature>
<keyword evidence="2" id="KW-0812">Transmembrane</keyword>
<feature type="transmembrane region" description="Helical" evidence="2">
    <location>
        <begin position="65"/>
        <end position="86"/>
    </location>
</feature>
<protein>
    <submittedName>
        <fullName evidence="3">Uncharacterized protein</fullName>
    </submittedName>
</protein>